<dbReference type="InterPro" id="IPR033116">
    <property type="entry name" value="TRYPSIN_SER"/>
</dbReference>
<dbReference type="KEGG" id="hro:HELRODRAFT_171997"/>
<comment type="similarity">
    <text evidence="2">Belongs to the peptidase S1 family. CLIP subfamily.</text>
</comment>
<dbReference type="InParanoid" id="T1F4X5"/>
<dbReference type="EnsemblMetazoa" id="HelroT171997">
    <property type="protein sequence ID" value="HelroP171997"/>
    <property type="gene ID" value="HelroG171997"/>
</dbReference>
<reference evidence="6" key="1">
    <citation type="submission" date="2012-12" db="EMBL/GenBank/DDBJ databases">
        <authorList>
            <person name="Hellsten U."/>
            <person name="Grimwood J."/>
            <person name="Chapman J.A."/>
            <person name="Shapiro H."/>
            <person name="Aerts A."/>
            <person name="Otillar R.P."/>
            <person name="Terry A.Y."/>
            <person name="Boore J.L."/>
            <person name="Simakov O."/>
            <person name="Marletaz F."/>
            <person name="Cho S.-J."/>
            <person name="Edsinger-Gonzales E."/>
            <person name="Havlak P."/>
            <person name="Kuo D.-H."/>
            <person name="Larsson T."/>
            <person name="Lv J."/>
            <person name="Arendt D."/>
            <person name="Savage R."/>
            <person name="Osoegawa K."/>
            <person name="de Jong P."/>
            <person name="Lindberg D.R."/>
            <person name="Seaver E.C."/>
            <person name="Weisblat D.A."/>
            <person name="Putnam N.H."/>
            <person name="Grigoriev I.V."/>
            <person name="Rokhsar D.S."/>
        </authorList>
    </citation>
    <scope>NUCLEOTIDE SEQUENCE</scope>
</reference>
<dbReference type="RefSeq" id="XP_009016922.1">
    <property type="nucleotide sequence ID" value="XM_009018674.1"/>
</dbReference>
<dbReference type="HOGENOM" id="CLU_2006341_0_0_1"/>
<keyword evidence="1" id="KW-1015">Disulfide bond</keyword>
<evidence type="ECO:0000313" key="4">
    <source>
        <dbReference type="EMBL" id="ESO04989.1"/>
    </source>
</evidence>
<dbReference type="PANTHER" id="PTHR24256">
    <property type="entry name" value="TRYPTASE-RELATED"/>
    <property type="match status" value="1"/>
</dbReference>
<dbReference type="STRING" id="6412.T1F4X5"/>
<evidence type="ECO:0000259" key="3">
    <source>
        <dbReference type="PROSITE" id="PS50240"/>
    </source>
</evidence>
<reference evidence="4 6" key="2">
    <citation type="journal article" date="2013" name="Nature">
        <title>Insights into bilaterian evolution from three spiralian genomes.</title>
        <authorList>
            <person name="Simakov O."/>
            <person name="Marletaz F."/>
            <person name="Cho S.J."/>
            <person name="Edsinger-Gonzales E."/>
            <person name="Havlak P."/>
            <person name="Hellsten U."/>
            <person name="Kuo D.H."/>
            <person name="Larsson T."/>
            <person name="Lv J."/>
            <person name="Arendt D."/>
            <person name="Savage R."/>
            <person name="Osoegawa K."/>
            <person name="de Jong P."/>
            <person name="Grimwood J."/>
            <person name="Chapman J.A."/>
            <person name="Shapiro H."/>
            <person name="Aerts A."/>
            <person name="Otillar R.P."/>
            <person name="Terry A.Y."/>
            <person name="Boore J.L."/>
            <person name="Grigoriev I.V."/>
            <person name="Lindberg D.R."/>
            <person name="Seaver E.C."/>
            <person name="Weisblat D.A."/>
            <person name="Putnam N.H."/>
            <person name="Rokhsar D.S."/>
        </authorList>
    </citation>
    <scope>NUCLEOTIDE SEQUENCE</scope>
</reference>
<dbReference type="GO" id="GO:0005615">
    <property type="term" value="C:extracellular space"/>
    <property type="evidence" value="ECO:0000318"/>
    <property type="project" value="GO_Central"/>
</dbReference>
<dbReference type="GO" id="GO:0006508">
    <property type="term" value="P:proteolysis"/>
    <property type="evidence" value="ECO:0000318"/>
    <property type="project" value="GO_Central"/>
</dbReference>
<dbReference type="Proteomes" id="UP000015101">
    <property type="component" value="Unassembled WGS sequence"/>
</dbReference>
<dbReference type="SUPFAM" id="SSF50494">
    <property type="entry name" value="Trypsin-like serine proteases"/>
    <property type="match status" value="1"/>
</dbReference>
<dbReference type="InterPro" id="IPR001254">
    <property type="entry name" value="Trypsin_dom"/>
</dbReference>
<dbReference type="GeneID" id="20203874"/>
<dbReference type="Gene3D" id="2.40.10.10">
    <property type="entry name" value="Trypsin-like serine proteases"/>
    <property type="match status" value="1"/>
</dbReference>
<evidence type="ECO:0000313" key="6">
    <source>
        <dbReference type="Proteomes" id="UP000015101"/>
    </source>
</evidence>
<sequence>MSEAFDVCVATGHGNTDMVSNSASESKYLLQGRMNPMTNIECKYAAYVLTGSNEFDEIFRGDDLLCVGSIPTYKGTNVCSGDSGGPYVCRNSRLQWTQIGIANFVIGRAQANLTCALSVFAKVSYRYDAIMKAIK</sequence>
<accession>T1F4X5</accession>
<dbReference type="OrthoDB" id="664115at2759"/>
<name>T1F4X5_HELRO</name>
<dbReference type="EMBL" id="AMQM01004015">
    <property type="status" value="NOT_ANNOTATED_CDS"/>
    <property type="molecule type" value="Genomic_DNA"/>
</dbReference>
<dbReference type="AlphaFoldDB" id="T1F4X5"/>
<protein>
    <recommendedName>
        <fullName evidence="3">Peptidase S1 domain-containing protein</fullName>
    </recommendedName>
</protein>
<dbReference type="InterPro" id="IPR043504">
    <property type="entry name" value="Peptidase_S1_PA_chymotrypsin"/>
</dbReference>
<dbReference type="GO" id="GO:0004252">
    <property type="term" value="F:serine-type endopeptidase activity"/>
    <property type="evidence" value="ECO:0000318"/>
    <property type="project" value="GO_Central"/>
</dbReference>
<dbReference type="PROSITE" id="PS50240">
    <property type="entry name" value="TRYPSIN_DOM"/>
    <property type="match status" value="1"/>
</dbReference>
<evidence type="ECO:0000256" key="2">
    <source>
        <dbReference type="ARBA" id="ARBA00024195"/>
    </source>
</evidence>
<proteinExistence type="inferred from homology"/>
<dbReference type="CTD" id="20203874"/>
<evidence type="ECO:0000256" key="1">
    <source>
        <dbReference type="ARBA" id="ARBA00023157"/>
    </source>
</evidence>
<dbReference type="InterPro" id="IPR009003">
    <property type="entry name" value="Peptidase_S1_PA"/>
</dbReference>
<feature type="domain" description="Peptidase S1" evidence="3">
    <location>
        <begin position="1"/>
        <end position="135"/>
    </location>
</feature>
<dbReference type="InterPro" id="IPR051487">
    <property type="entry name" value="Ser/Thr_Proteases_Immune/Dev"/>
</dbReference>
<dbReference type="PROSITE" id="PS00135">
    <property type="entry name" value="TRYPSIN_SER"/>
    <property type="match status" value="1"/>
</dbReference>
<dbReference type="Pfam" id="PF00089">
    <property type="entry name" value="Trypsin"/>
    <property type="match status" value="1"/>
</dbReference>
<organism evidence="5 6">
    <name type="scientific">Helobdella robusta</name>
    <name type="common">Californian leech</name>
    <dbReference type="NCBI Taxonomy" id="6412"/>
    <lineage>
        <taxon>Eukaryota</taxon>
        <taxon>Metazoa</taxon>
        <taxon>Spiralia</taxon>
        <taxon>Lophotrochozoa</taxon>
        <taxon>Annelida</taxon>
        <taxon>Clitellata</taxon>
        <taxon>Hirudinea</taxon>
        <taxon>Rhynchobdellida</taxon>
        <taxon>Glossiphoniidae</taxon>
        <taxon>Helobdella</taxon>
    </lineage>
</organism>
<keyword evidence="6" id="KW-1185">Reference proteome</keyword>
<gene>
    <name evidence="5" type="primary">20203874</name>
    <name evidence="4" type="ORF">HELRODRAFT_171997</name>
</gene>
<evidence type="ECO:0000313" key="5">
    <source>
        <dbReference type="EnsemblMetazoa" id="HelroP171997"/>
    </source>
</evidence>
<dbReference type="EMBL" id="KB096411">
    <property type="protein sequence ID" value="ESO04989.1"/>
    <property type="molecule type" value="Genomic_DNA"/>
</dbReference>
<reference evidence="5" key="3">
    <citation type="submission" date="2015-06" db="UniProtKB">
        <authorList>
            <consortium name="EnsemblMetazoa"/>
        </authorList>
    </citation>
    <scope>IDENTIFICATION</scope>
</reference>